<dbReference type="SMART" id="SM00320">
    <property type="entry name" value="WD40"/>
    <property type="match status" value="5"/>
</dbReference>
<dbReference type="InterPro" id="IPR015943">
    <property type="entry name" value="WD40/YVTN_repeat-like_dom_sf"/>
</dbReference>
<keyword evidence="6" id="KW-0677">Repeat</keyword>
<keyword evidence="9" id="KW-0505">Motor protein</keyword>
<evidence type="ECO:0008006" key="15">
    <source>
        <dbReference type="Google" id="ProtNLM"/>
    </source>
</evidence>
<keyword evidence="5" id="KW-0493">Microtubule</keyword>
<comment type="caution">
    <text evidence="13">The sequence shown here is derived from an EMBL/GenBank/DDBJ whole genome shotgun (WGS) entry which is preliminary data.</text>
</comment>
<dbReference type="FunFam" id="2.130.10.10:FF:001723">
    <property type="entry name" value="Dynein intermediate chain 3, ciliary"/>
    <property type="match status" value="1"/>
</dbReference>
<evidence type="ECO:0000256" key="11">
    <source>
        <dbReference type="ARBA" id="ARBA00023273"/>
    </source>
</evidence>
<evidence type="ECO:0000313" key="14">
    <source>
        <dbReference type="Proteomes" id="UP001209878"/>
    </source>
</evidence>
<comment type="subcellular location">
    <subcellularLocation>
        <location evidence="1">Cytoplasm</location>
        <location evidence="1">Cytoskeleton</location>
        <location evidence="1">Cilium axoneme</location>
    </subcellularLocation>
</comment>
<organism evidence="13 14">
    <name type="scientific">Ridgeia piscesae</name>
    <name type="common">Tubeworm</name>
    <dbReference type="NCBI Taxonomy" id="27915"/>
    <lineage>
        <taxon>Eukaryota</taxon>
        <taxon>Metazoa</taxon>
        <taxon>Spiralia</taxon>
        <taxon>Lophotrochozoa</taxon>
        <taxon>Annelida</taxon>
        <taxon>Polychaeta</taxon>
        <taxon>Sedentaria</taxon>
        <taxon>Canalipalpata</taxon>
        <taxon>Sabellida</taxon>
        <taxon>Siboglinidae</taxon>
        <taxon>Ridgeia</taxon>
    </lineage>
</organism>
<dbReference type="Proteomes" id="UP001209878">
    <property type="component" value="Unassembled WGS sequence"/>
</dbReference>
<evidence type="ECO:0000256" key="7">
    <source>
        <dbReference type="ARBA" id="ARBA00023017"/>
    </source>
</evidence>
<evidence type="ECO:0000313" key="13">
    <source>
        <dbReference type="EMBL" id="KAK2180490.1"/>
    </source>
</evidence>
<keyword evidence="4" id="KW-0853">WD repeat</keyword>
<dbReference type="InterPro" id="IPR001680">
    <property type="entry name" value="WD40_rpt"/>
</dbReference>
<dbReference type="GO" id="GO:0045503">
    <property type="term" value="F:dynein light chain binding"/>
    <property type="evidence" value="ECO:0007669"/>
    <property type="project" value="TreeGrafter"/>
</dbReference>
<evidence type="ECO:0000256" key="8">
    <source>
        <dbReference type="ARBA" id="ARBA00023069"/>
    </source>
</evidence>
<evidence type="ECO:0000256" key="10">
    <source>
        <dbReference type="ARBA" id="ARBA00023212"/>
    </source>
</evidence>
<comment type="similarity">
    <text evidence="2">Belongs to the dynein intermediate chain family.</text>
</comment>
<evidence type="ECO:0000256" key="12">
    <source>
        <dbReference type="SAM" id="MobiDB-lite"/>
    </source>
</evidence>
<gene>
    <name evidence="13" type="ORF">NP493_440g00000</name>
</gene>
<dbReference type="Gene3D" id="2.130.10.10">
    <property type="entry name" value="YVTN repeat-like/Quinoprotein amine dehydrogenase"/>
    <property type="match status" value="2"/>
</dbReference>
<feature type="compositionally biased region" description="Basic and acidic residues" evidence="12">
    <location>
        <begin position="563"/>
        <end position="574"/>
    </location>
</feature>
<dbReference type="PANTHER" id="PTHR12442">
    <property type="entry name" value="DYNEIN INTERMEDIATE CHAIN"/>
    <property type="match status" value="1"/>
</dbReference>
<keyword evidence="3" id="KW-0963">Cytoplasm</keyword>
<feature type="region of interest" description="Disordered" evidence="12">
    <location>
        <begin position="519"/>
        <end position="544"/>
    </location>
</feature>
<feature type="compositionally biased region" description="Basic and acidic residues" evidence="12">
    <location>
        <begin position="519"/>
        <end position="532"/>
    </location>
</feature>
<feature type="compositionally biased region" description="Acidic residues" evidence="12">
    <location>
        <begin position="533"/>
        <end position="544"/>
    </location>
</feature>
<accession>A0AAD9NS78</accession>
<evidence type="ECO:0000256" key="1">
    <source>
        <dbReference type="ARBA" id="ARBA00004430"/>
    </source>
</evidence>
<evidence type="ECO:0000256" key="4">
    <source>
        <dbReference type="ARBA" id="ARBA00022574"/>
    </source>
</evidence>
<evidence type="ECO:0000256" key="5">
    <source>
        <dbReference type="ARBA" id="ARBA00022701"/>
    </source>
</evidence>
<dbReference type="GO" id="GO:0036158">
    <property type="term" value="P:outer dynein arm assembly"/>
    <property type="evidence" value="ECO:0007669"/>
    <property type="project" value="TreeGrafter"/>
</dbReference>
<dbReference type="PANTHER" id="PTHR12442:SF7">
    <property type="entry name" value="DYNEIN AXONEMAL INTERMEDIATE CHAIN 2"/>
    <property type="match status" value="1"/>
</dbReference>
<dbReference type="InterPro" id="IPR050687">
    <property type="entry name" value="Dynein_IC"/>
</dbReference>
<keyword evidence="8" id="KW-0969">Cilium</keyword>
<keyword evidence="10" id="KW-0206">Cytoskeleton</keyword>
<dbReference type="EMBL" id="JAODUO010000440">
    <property type="protein sequence ID" value="KAK2180490.1"/>
    <property type="molecule type" value="Genomic_DNA"/>
</dbReference>
<evidence type="ECO:0000256" key="6">
    <source>
        <dbReference type="ARBA" id="ARBA00022737"/>
    </source>
</evidence>
<reference evidence="13" key="1">
    <citation type="journal article" date="2023" name="Mol. Biol. Evol.">
        <title>Third-Generation Sequencing Reveals the Adaptive Role of the Epigenome in Three Deep-Sea Polychaetes.</title>
        <authorList>
            <person name="Perez M."/>
            <person name="Aroh O."/>
            <person name="Sun Y."/>
            <person name="Lan Y."/>
            <person name="Juniper S.K."/>
            <person name="Young C.R."/>
            <person name="Angers B."/>
            <person name="Qian P.Y."/>
        </authorList>
    </citation>
    <scope>NUCLEOTIDE SEQUENCE</scope>
    <source>
        <strain evidence="13">R07B-5</strain>
    </source>
</reference>
<keyword evidence="11" id="KW-0966">Cell projection</keyword>
<keyword evidence="7" id="KW-0243">Dynein</keyword>
<dbReference type="SUPFAM" id="SSF50978">
    <property type="entry name" value="WD40 repeat-like"/>
    <property type="match status" value="1"/>
</dbReference>
<dbReference type="GO" id="GO:0036157">
    <property type="term" value="C:outer dynein arm"/>
    <property type="evidence" value="ECO:0007669"/>
    <property type="project" value="TreeGrafter"/>
</dbReference>
<dbReference type="Pfam" id="PF00400">
    <property type="entry name" value="WD40"/>
    <property type="match status" value="1"/>
</dbReference>
<keyword evidence="14" id="KW-1185">Reference proteome</keyword>
<protein>
    <recommendedName>
        <fullName evidence="15">Dynein intermediate chain 3, ciliary</fullName>
    </recommendedName>
</protein>
<name>A0AAD9NS78_RIDPI</name>
<dbReference type="AlphaFoldDB" id="A0AAD9NS78"/>
<dbReference type="FunFam" id="2.130.10.10:FF:000584">
    <property type="entry name" value="Dynein intermediate chain 2"/>
    <property type="match status" value="1"/>
</dbReference>
<dbReference type="GO" id="GO:0003341">
    <property type="term" value="P:cilium movement"/>
    <property type="evidence" value="ECO:0007669"/>
    <property type="project" value="TreeGrafter"/>
</dbReference>
<sequence length="589" mass="67858">MEIVYVYTKKRAEFGRQCNFTDRAAELHVDIPPDPSLAENFIERNPVDRGTQCVQEMSEHDVNTERFETDSHGVNHTEGGWPKDVNYAEIEQVTRYRKKVEKDEMYVHTINQLGSAMEHCIRQNNAIDIYEEYFVDIDVDAIDEPPSAKTINVFRDPYELKRTATHISWFPDGAKKLAVAYCVLEFQMSSPDTSFDSFTWDIENPNKPDMTIKPASPLVCVEYNPKDAHILLGGQYNGQIGFWDTRKGSQPVEITPIEHSHRDPAYKTIWIQSKTGTECFSTSTDGRVLWWDIRKLGEPTESLYLDPTKKQDPTKAQGAMVLEYEPTIPTKFMVGTEQGSVISCNRKAKTPGEKIVAVFPGHHGPVYALQRNPFFVKNFLTVGDWTARIWSEDIKESSIMWTKYHQAYLTDGCWSPTRPAVFFTTKMDGTLDIWDYIFKQNDPILSLQVCDEALHSIRVQEHGRLIATGSHNGTTTLLELSESVYTMQRNEKALVTAMFERETRREKILDARHREMKLKERARTSDKVNEEKETNEEDYDDANLVEEAEKDFFEIINAAKKKKETEEAKRKQDEEAAIEEDEKQDTKKV</sequence>
<dbReference type="GO" id="GO:0045504">
    <property type="term" value="F:dynein heavy chain binding"/>
    <property type="evidence" value="ECO:0007669"/>
    <property type="project" value="TreeGrafter"/>
</dbReference>
<dbReference type="InterPro" id="IPR036322">
    <property type="entry name" value="WD40_repeat_dom_sf"/>
</dbReference>
<proteinExistence type="inferred from homology"/>
<evidence type="ECO:0000256" key="2">
    <source>
        <dbReference type="ARBA" id="ARBA00011059"/>
    </source>
</evidence>
<evidence type="ECO:0000256" key="3">
    <source>
        <dbReference type="ARBA" id="ARBA00022490"/>
    </source>
</evidence>
<feature type="region of interest" description="Disordered" evidence="12">
    <location>
        <begin position="561"/>
        <end position="589"/>
    </location>
</feature>
<dbReference type="GO" id="GO:0005874">
    <property type="term" value="C:microtubule"/>
    <property type="evidence" value="ECO:0007669"/>
    <property type="project" value="UniProtKB-KW"/>
</dbReference>
<evidence type="ECO:0000256" key="9">
    <source>
        <dbReference type="ARBA" id="ARBA00023175"/>
    </source>
</evidence>